<keyword evidence="3" id="KW-1185">Reference proteome</keyword>
<dbReference type="OrthoDB" id="262598at2"/>
<comment type="caution">
    <text evidence="2">The sequence shown here is derived from an EMBL/GenBank/DDBJ whole genome shotgun (WGS) entry which is preliminary data.</text>
</comment>
<protein>
    <submittedName>
        <fullName evidence="2">Uncharacterized protein</fullName>
    </submittedName>
</protein>
<dbReference type="RefSeq" id="WP_146402133.1">
    <property type="nucleotide sequence ID" value="NZ_SJPJ01000001.1"/>
</dbReference>
<sequence precursor="true">MPVCLKSVCFAISFFAITSYGAESEQASESSSNQLVVPVQFDASNLAFYPKRWKEHGQEFDMLVWEGENVALLTSPGEYDSKVIAGFVSRLDDGYRVYQDIIGVAPRPYKQYQEKATICAVKGPEILGAYALGFVGYTGIEVSAFYRKDLPGYTENPNSFAHYYFYEMGRNHFVFGDRHSLFTTGYAVFMRYVCMDELKCEDADLKTRATIEKCEQLFADSELPFLDAFTNLASGEKSNRIQEGGVTVVPSDQPVMYATAMLKLRKDLGDPWVRRFYHLLRKCKPYPAKDAATAMPQCFNWLVCASAAANKDLTSIFADRWRMPMTAAQRNVMQDTDWTDETLTPASIVDLLISQL</sequence>
<accession>A0A5C5ZB83</accession>
<evidence type="ECO:0000313" key="2">
    <source>
        <dbReference type="EMBL" id="TWT84415.1"/>
    </source>
</evidence>
<dbReference type="Gene3D" id="1.10.390.30">
    <property type="entry name" value="Peptidase M60, enhancin-like domain 3"/>
    <property type="match status" value="1"/>
</dbReference>
<proteinExistence type="predicted"/>
<feature type="chain" id="PRO_5022686698" evidence="1">
    <location>
        <begin position="22"/>
        <end position="356"/>
    </location>
</feature>
<name>A0A5C5ZB83_9BACT</name>
<reference evidence="2 3" key="1">
    <citation type="submission" date="2019-02" db="EMBL/GenBank/DDBJ databases">
        <title>Deep-cultivation of Planctomycetes and their phenomic and genomic characterization uncovers novel biology.</title>
        <authorList>
            <person name="Wiegand S."/>
            <person name="Jogler M."/>
            <person name="Boedeker C."/>
            <person name="Pinto D."/>
            <person name="Vollmers J."/>
            <person name="Rivas-Marin E."/>
            <person name="Kohn T."/>
            <person name="Peeters S.H."/>
            <person name="Heuer A."/>
            <person name="Rast P."/>
            <person name="Oberbeckmann S."/>
            <person name="Bunk B."/>
            <person name="Jeske O."/>
            <person name="Meyerdierks A."/>
            <person name="Storesund J.E."/>
            <person name="Kallscheuer N."/>
            <person name="Luecker S."/>
            <person name="Lage O.M."/>
            <person name="Pohl T."/>
            <person name="Merkel B.J."/>
            <person name="Hornburger P."/>
            <person name="Mueller R.-W."/>
            <person name="Bruemmer F."/>
            <person name="Labrenz M."/>
            <person name="Spormann A.M."/>
            <person name="Op Den Camp H."/>
            <person name="Overmann J."/>
            <person name="Amann R."/>
            <person name="Jetten M.S.M."/>
            <person name="Mascher T."/>
            <person name="Medema M.H."/>
            <person name="Devos D.P."/>
            <person name="Kaster A.-K."/>
            <person name="Ovreas L."/>
            <person name="Rohde M."/>
            <person name="Galperin M.Y."/>
            <person name="Jogler C."/>
        </authorList>
    </citation>
    <scope>NUCLEOTIDE SEQUENCE [LARGE SCALE GENOMIC DNA]</scope>
    <source>
        <strain evidence="2 3">CA13</strain>
    </source>
</reference>
<dbReference type="EMBL" id="SJPJ01000001">
    <property type="protein sequence ID" value="TWT84415.1"/>
    <property type="molecule type" value="Genomic_DNA"/>
</dbReference>
<evidence type="ECO:0000256" key="1">
    <source>
        <dbReference type="SAM" id="SignalP"/>
    </source>
</evidence>
<dbReference type="AlphaFoldDB" id="A0A5C5ZB83"/>
<keyword evidence="1" id="KW-0732">Signal</keyword>
<dbReference type="Proteomes" id="UP000315010">
    <property type="component" value="Unassembled WGS sequence"/>
</dbReference>
<organism evidence="2 3">
    <name type="scientific">Novipirellula herctigrandis</name>
    <dbReference type="NCBI Taxonomy" id="2527986"/>
    <lineage>
        <taxon>Bacteria</taxon>
        <taxon>Pseudomonadati</taxon>
        <taxon>Planctomycetota</taxon>
        <taxon>Planctomycetia</taxon>
        <taxon>Pirellulales</taxon>
        <taxon>Pirellulaceae</taxon>
        <taxon>Novipirellula</taxon>
    </lineage>
</organism>
<evidence type="ECO:0000313" key="3">
    <source>
        <dbReference type="Proteomes" id="UP000315010"/>
    </source>
</evidence>
<gene>
    <name evidence="2" type="ORF">CA13_58930</name>
</gene>
<feature type="signal peptide" evidence="1">
    <location>
        <begin position="1"/>
        <end position="21"/>
    </location>
</feature>
<dbReference type="InterPro" id="IPR042279">
    <property type="entry name" value="Pep_M60_3"/>
</dbReference>